<comment type="subcellular location">
    <subcellularLocation>
        <location evidence="1">Membrane</location>
    </subcellularLocation>
</comment>
<keyword evidence="2" id="KW-0472">Membrane</keyword>
<organism evidence="4 5">
    <name type="scientific">Spirosoma sordidisoli</name>
    <dbReference type="NCBI Taxonomy" id="2502893"/>
    <lineage>
        <taxon>Bacteria</taxon>
        <taxon>Pseudomonadati</taxon>
        <taxon>Bacteroidota</taxon>
        <taxon>Cytophagia</taxon>
        <taxon>Cytophagales</taxon>
        <taxon>Cytophagaceae</taxon>
        <taxon>Spirosoma</taxon>
    </lineage>
</organism>
<proteinExistence type="predicted"/>
<comment type="caution">
    <text evidence="4">The sequence shown here is derived from an EMBL/GenBank/DDBJ whole genome shotgun (WGS) entry which is preliminary data.</text>
</comment>
<keyword evidence="5" id="KW-1185">Reference proteome</keyword>
<evidence type="ECO:0000313" key="5">
    <source>
        <dbReference type="Proteomes" id="UP000290407"/>
    </source>
</evidence>
<sequence length="384" mass="42894">MHSKLLAGLVLGLLTAIPLIAQQRVPKIAQRGVGRFIYNTLNDTSSAASSKILAFPTAGFSPETSLELGVRVFSLYYAKNDTLVNRLSELVLYGFVTLRGQFGAQLENAIYSDKNTYYLLGRARYQQFPLLYYGIGPDTDPNDPALVNSSYIQIRQRGMRRIIENWYAGVEVDFQNLQRVSFDRVDPGSFELPAGGTGSTTLELGGTLVYDDRRNVLNVRKGAFFEAAALRSVPAFGSNFRFQRLLFDGRLYRPLGRRNRVLAFQATGTFMSGEVPFNNLALLGGESTMRGYYLGRYRDKNLLAAQTELRWLPFGFSRRWGGTLFAAIGTVAPTLSQVQVDRFRWAAGGGVRFLFFQKKDVYLRADLGVTREGTGLYFSLGEAF</sequence>
<name>A0A4Q2UWJ1_9BACT</name>
<dbReference type="Gene3D" id="2.40.160.50">
    <property type="entry name" value="membrane protein fhac: a member of the omp85/tpsb transporter family"/>
    <property type="match status" value="1"/>
</dbReference>
<feature type="domain" description="Bacterial surface antigen (D15)" evidence="3">
    <location>
        <begin position="150"/>
        <end position="353"/>
    </location>
</feature>
<dbReference type="InterPro" id="IPR000184">
    <property type="entry name" value="Bac_surfAg_D15"/>
</dbReference>
<evidence type="ECO:0000256" key="1">
    <source>
        <dbReference type="ARBA" id="ARBA00004370"/>
    </source>
</evidence>
<dbReference type="GO" id="GO:0019867">
    <property type="term" value="C:outer membrane"/>
    <property type="evidence" value="ECO:0007669"/>
    <property type="project" value="InterPro"/>
</dbReference>
<evidence type="ECO:0000259" key="3">
    <source>
        <dbReference type="Pfam" id="PF01103"/>
    </source>
</evidence>
<protein>
    <recommendedName>
        <fullName evidence="3">Bacterial surface antigen (D15) domain-containing protein</fullName>
    </recommendedName>
</protein>
<accession>A0A4Q2UWJ1</accession>
<dbReference type="Pfam" id="PF01103">
    <property type="entry name" value="Omp85"/>
    <property type="match status" value="1"/>
</dbReference>
<dbReference type="AlphaFoldDB" id="A0A4Q2UWJ1"/>
<reference evidence="4 5" key="1">
    <citation type="submission" date="2019-01" db="EMBL/GenBank/DDBJ databases">
        <title>Spirosoma flava sp. nov., a propanil-degrading bacterium isolated from herbicide-contaminated soil.</title>
        <authorList>
            <person name="Zhang L."/>
            <person name="Jiang J.-D."/>
        </authorList>
    </citation>
    <scope>NUCLEOTIDE SEQUENCE [LARGE SCALE GENOMIC DNA]</scope>
    <source>
        <strain evidence="4 5">TY50</strain>
    </source>
</reference>
<evidence type="ECO:0000313" key="4">
    <source>
        <dbReference type="EMBL" id="RYC72240.1"/>
    </source>
</evidence>
<evidence type="ECO:0000256" key="2">
    <source>
        <dbReference type="ARBA" id="ARBA00023136"/>
    </source>
</evidence>
<gene>
    <name evidence="4" type="ORF">EQG79_07300</name>
</gene>
<dbReference type="Proteomes" id="UP000290407">
    <property type="component" value="Unassembled WGS sequence"/>
</dbReference>
<dbReference type="EMBL" id="SBLB01000001">
    <property type="protein sequence ID" value="RYC72240.1"/>
    <property type="molecule type" value="Genomic_DNA"/>
</dbReference>